<dbReference type="GO" id="GO:0004252">
    <property type="term" value="F:serine-type endopeptidase activity"/>
    <property type="evidence" value="ECO:0007669"/>
    <property type="project" value="InterPro"/>
</dbReference>
<evidence type="ECO:0000256" key="7">
    <source>
        <dbReference type="ARBA" id="ARBA00023145"/>
    </source>
</evidence>
<evidence type="ECO:0000259" key="8">
    <source>
        <dbReference type="PROSITE" id="PS51695"/>
    </source>
</evidence>
<keyword evidence="2" id="KW-0645">Protease</keyword>
<evidence type="ECO:0000256" key="6">
    <source>
        <dbReference type="ARBA" id="ARBA00022837"/>
    </source>
</evidence>
<dbReference type="GO" id="GO:0006508">
    <property type="term" value="P:proteolysis"/>
    <property type="evidence" value="ECO:0007669"/>
    <property type="project" value="UniProtKB-KW"/>
</dbReference>
<dbReference type="Pfam" id="PF09286">
    <property type="entry name" value="Pro-kuma_activ"/>
    <property type="match status" value="1"/>
</dbReference>
<accession>A0A941IJF0</accession>
<keyword evidence="6" id="KW-0106">Calcium</keyword>
<comment type="caution">
    <text evidence="9">The sequence shown here is derived from an EMBL/GenBank/DDBJ whole genome shotgun (WGS) entry which is preliminary data.</text>
</comment>
<dbReference type="PANTHER" id="PTHR14218">
    <property type="entry name" value="PROTEASE S8 TRIPEPTIDYL PEPTIDASE I CLN2"/>
    <property type="match status" value="1"/>
</dbReference>
<dbReference type="PROSITE" id="PS51695">
    <property type="entry name" value="SEDOLISIN"/>
    <property type="match status" value="1"/>
</dbReference>
<dbReference type="SMART" id="SM00944">
    <property type="entry name" value="Pro-kuma_activ"/>
    <property type="match status" value="1"/>
</dbReference>
<keyword evidence="7" id="KW-0865">Zymogen</keyword>
<keyword evidence="3" id="KW-0479">Metal-binding</keyword>
<gene>
    <name evidence="9" type="ORF">KDK95_30565</name>
</gene>
<evidence type="ECO:0000256" key="1">
    <source>
        <dbReference type="ARBA" id="ARBA00001913"/>
    </source>
</evidence>
<evidence type="ECO:0000313" key="10">
    <source>
        <dbReference type="Proteomes" id="UP000676325"/>
    </source>
</evidence>
<dbReference type="InterPro" id="IPR036852">
    <property type="entry name" value="Peptidase_S8/S53_dom_sf"/>
</dbReference>
<comment type="cofactor">
    <cofactor evidence="1">
        <name>Ca(2+)</name>
        <dbReference type="ChEBI" id="CHEBI:29108"/>
    </cofactor>
</comment>
<keyword evidence="10" id="KW-1185">Reference proteome</keyword>
<dbReference type="GO" id="GO:0008240">
    <property type="term" value="F:tripeptidyl-peptidase activity"/>
    <property type="evidence" value="ECO:0007669"/>
    <property type="project" value="TreeGrafter"/>
</dbReference>
<dbReference type="AlphaFoldDB" id="A0A941IJF0"/>
<reference evidence="9" key="1">
    <citation type="submission" date="2021-04" db="EMBL/GenBank/DDBJ databases">
        <title>Genome based classification of Actinospica acidithermotolerans sp. nov., an actinobacterium isolated from an Indonesian hot spring.</title>
        <authorList>
            <person name="Kusuma A.B."/>
            <person name="Putra K.E."/>
            <person name="Nafisah S."/>
            <person name="Loh J."/>
            <person name="Nouioui I."/>
            <person name="Goodfellow M."/>
        </authorList>
    </citation>
    <scope>NUCLEOTIDE SEQUENCE</scope>
    <source>
        <strain evidence="9">MGRD01-02</strain>
    </source>
</reference>
<keyword evidence="4" id="KW-0378">Hydrolase</keyword>
<organism evidence="9 10">
    <name type="scientific">Actinospica acidithermotolerans</name>
    <dbReference type="NCBI Taxonomy" id="2828514"/>
    <lineage>
        <taxon>Bacteria</taxon>
        <taxon>Bacillati</taxon>
        <taxon>Actinomycetota</taxon>
        <taxon>Actinomycetes</taxon>
        <taxon>Catenulisporales</taxon>
        <taxon>Actinospicaceae</taxon>
        <taxon>Actinospica</taxon>
    </lineage>
</organism>
<evidence type="ECO:0000256" key="4">
    <source>
        <dbReference type="ARBA" id="ARBA00022801"/>
    </source>
</evidence>
<dbReference type="Proteomes" id="UP000676325">
    <property type="component" value="Unassembled WGS sequence"/>
</dbReference>
<evidence type="ECO:0000313" key="9">
    <source>
        <dbReference type="EMBL" id="MBR7830685.1"/>
    </source>
</evidence>
<dbReference type="GO" id="GO:0046872">
    <property type="term" value="F:metal ion binding"/>
    <property type="evidence" value="ECO:0007669"/>
    <property type="project" value="UniProtKB-KW"/>
</dbReference>
<evidence type="ECO:0000256" key="3">
    <source>
        <dbReference type="ARBA" id="ARBA00022723"/>
    </source>
</evidence>
<proteinExistence type="predicted"/>
<dbReference type="InterPro" id="IPR050819">
    <property type="entry name" value="Tripeptidyl-peptidase_I"/>
</dbReference>
<dbReference type="EMBL" id="JAGSOH010000149">
    <property type="protein sequence ID" value="MBR7830685.1"/>
    <property type="molecule type" value="Genomic_DNA"/>
</dbReference>
<dbReference type="RefSeq" id="WP_212521809.1">
    <property type="nucleotide sequence ID" value="NZ_JAGSOH010000149.1"/>
</dbReference>
<keyword evidence="5" id="KW-0720">Serine protease</keyword>
<dbReference type="InterPro" id="IPR015366">
    <property type="entry name" value="S53_propep"/>
</dbReference>
<dbReference type="PANTHER" id="PTHR14218:SF15">
    <property type="entry name" value="TRIPEPTIDYL-PEPTIDASE 1"/>
    <property type="match status" value="1"/>
</dbReference>
<sequence length="703" mass="72565">MGDSHIPGTRISGGARSRTLRIGAPLVVLSVALATASIQTADAAPSAASHTLVAVGSVAPAPAGAETAPAPSDSTTIDVDVALQPRNADELSRYAELVSDPKSPFYKQYLTKEQVQLLFAPTQSTVDNVTAALRAQGLNPRAAVDDGLYIPVTATVSTLKRAFRVGFTGYRLADGRRAFNATAVPKLDGSVASAVRGVVGLDDFMQPDVQYRAAGGHGKRANISPAAVASQSSAAHRNGAVPALCSSLTTTIDAYLTQNGYTGKDGGTYYSPTALASAYGYVKRLESGDDGQGVSVAVEEWEAPDRQAISEYENCVGSHSKVSYVFDGSGTPVQPTPDNYVGVETAIDTEAVAAVAPLASIIDYEGSDYDNTFTDADWLENFAKPVSDDIASAISISWLIGCESGPVDSSLENSQTTTLELAALQGQSVFAASGDNGSEGCAEPQLNVSDPADNAWLTAVGGTYMQGLTNPTITPWNDSFDTSATEGIGLLDNGGATGGGVSTLHSFPSEWNYQAGFIAPGYSDVCGAASGQYCRQVPDLSLDGDWRSGFPLIYYADSSGYDVLMVAGTSLATPILAAITALADSSAKCAATGPAGFINPLIYDLARDPATYAATFNDETTGNNAYIPSGYTGSLYQAAKGYDMASGLGSPKAQTLIPALCTGAAWPGGWHVGRNRLGEAAQQGQASVDEAITAEKAEAAGKR</sequence>
<dbReference type="CDD" id="cd11377">
    <property type="entry name" value="Pro-peptidase_S53"/>
    <property type="match status" value="1"/>
</dbReference>
<evidence type="ECO:0000256" key="5">
    <source>
        <dbReference type="ARBA" id="ARBA00022825"/>
    </source>
</evidence>
<feature type="domain" description="Peptidase S53" evidence="8">
    <location>
        <begin position="269"/>
        <end position="663"/>
    </location>
</feature>
<protein>
    <submittedName>
        <fullName evidence="9">S53 family peptidase</fullName>
    </submittedName>
</protein>
<evidence type="ECO:0000256" key="2">
    <source>
        <dbReference type="ARBA" id="ARBA00022670"/>
    </source>
</evidence>
<dbReference type="Gene3D" id="3.40.50.200">
    <property type="entry name" value="Peptidase S8/S53 domain"/>
    <property type="match status" value="1"/>
</dbReference>
<dbReference type="CDD" id="cd04056">
    <property type="entry name" value="Peptidases_S53"/>
    <property type="match status" value="1"/>
</dbReference>
<dbReference type="InterPro" id="IPR030400">
    <property type="entry name" value="Sedolisin_dom"/>
</dbReference>
<name>A0A941IJF0_9ACTN</name>
<dbReference type="SUPFAM" id="SSF52743">
    <property type="entry name" value="Subtilisin-like"/>
    <property type="match status" value="1"/>
</dbReference>
<dbReference type="SUPFAM" id="SSF54897">
    <property type="entry name" value="Protease propeptides/inhibitors"/>
    <property type="match status" value="1"/>
</dbReference>